<reference evidence="3 4" key="1">
    <citation type="submission" date="2020-08" db="EMBL/GenBank/DDBJ databases">
        <title>Sphingobacterium sp. DN04309 isolated from aquaculture water.</title>
        <authorList>
            <person name="Zhang M."/>
        </authorList>
    </citation>
    <scope>NUCLEOTIDE SEQUENCE [LARGE SCALE GENOMIC DNA]</scope>
    <source>
        <strain evidence="3 4">DN04309</strain>
    </source>
</reference>
<feature type="domain" description="DUF3658" evidence="2">
    <location>
        <begin position="161"/>
        <end position="261"/>
    </location>
</feature>
<evidence type="ECO:0000313" key="3">
    <source>
        <dbReference type="EMBL" id="MBD1429611.1"/>
    </source>
</evidence>
<evidence type="ECO:0000259" key="1">
    <source>
        <dbReference type="Pfam" id="PF08874"/>
    </source>
</evidence>
<keyword evidence="4" id="KW-1185">Reference proteome</keyword>
<dbReference type="InterPro" id="IPR014973">
    <property type="entry name" value="DUF1835"/>
</dbReference>
<organism evidence="3 4">
    <name type="scientific">Sphingobacterium litopenaei</name>
    <dbReference type="NCBI Taxonomy" id="2763500"/>
    <lineage>
        <taxon>Bacteria</taxon>
        <taxon>Pseudomonadati</taxon>
        <taxon>Bacteroidota</taxon>
        <taxon>Sphingobacteriia</taxon>
        <taxon>Sphingobacteriales</taxon>
        <taxon>Sphingobacteriaceae</taxon>
        <taxon>Sphingobacterium</taxon>
    </lineage>
</organism>
<dbReference type="EMBL" id="JACOIJ010000013">
    <property type="protein sequence ID" value="MBD1429611.1"/>
    <property type="molecule type" value="Genomic_DNA"/>
</dbReference>
<evidence type="ECO:0000259" key="2">
    <source>
        <dbReference type="Pfam" id="PF12395"/>
    </source>
</evidence>
<accession>A0ABR7YEA6</accession>
<gene>
    <name evidence="3" type="ORF">H8B04_08515</name>
</gene>
<protein>
    <submittedName>
        <fullName evidence="3">DUF1835 domain-containing protein</fullName>
    </submittedName>
</protein>
<dbReference type="Proteomes" id="UP000651271">
    <property type="component" value="Unassembled WGS sequence"/>
</dbReference>
<dbReference type="RefSeq" id="WP_190302077.1">
    <property type="nucleotide sequence ID" value="NZ_JACOIJ010000013.1"/>
</dbReference>
<proteinExistence type="predicted"/>
<evidence type="ECO:0000313" key="4">
    <source>
        <dbReference type="Proteomes" id="UP000651271"/>
    </source>
</evidence>
<dbReference type="Pfam" id="PF12395">
    <property type="entry name" value="DUF3658"/>
    <property type="match status" value="1"/>
</dbReference>
<sequence>MVKEYHIVYGENSLNNLMISDVIDLSNENIKLITLLDTLVLGPLYDLKTLKGINERINWFEEFFQEPDSYYHREIKSKELADKLSEITSLDTVYMWLGDDGNEYIWKAATLNFLKDKKISIYTVDWENISFNNHNGYDAKLFSLYVCTSENIQLAKQYFRLITNNEKLFFEKSWEKYLRNNSNLRILNNQNEIEESNITYFDDILIAHCTPEFQFSFKVIGLTIGNMYNGYNSNGIGDYFLIERLKQLCYEGQLQMRNQEHGQRNGHIFEVALVK</sequence>
<comment type="caution">
    <text evidence="3">The sequence shown here is derived from an EMBL/GenBank/DDBJ whole genome shotgun (WGS) entry which is preliminary data.</text>
</comment>
<name>A0ABR7YEA6_9SPHI</name>
<feature type="domain" description="DUF1835" evidence="1">
    <location>
        <begin position="6"/>
        <end position="125"/>
    </location>
</feature>
<dbReference type="Pfam" id="PF08874">
    <property type="entry name" value="DUF1835"/>
    <property type="match status" value="1"/>
</dbReference>
<dbReference type="InterPro" id="IPR022123">
    <property type="entry name" value="DUF3658"/>
</dbReference>